<proteinExistence type="predicted"/>
<reference evidence="1" key="2">
    <citation type="submission" date="2021-12" db="EMBL/GenBank/DDBJ databases">
        <title>Resequencing data analysis of finger millet.</title>
        <authorList>
            <person name="Hatakeyama M."/>
            <person name="Aluri S."/>
            <person name="Balachadran M.T."/>
            <person name="Sivarajan S.R."/>
            <person name="Poveda L."/>
            <person name="Shimizu-Inatsugi R."/>
            <person name="Schlapbach R."/>
            <person name="Sreeman S.M."/>
            <person name="Shimizu K.K."/>
        </authorList>
    </citation>
    <scope>NUCLEOTIDE SEQUENCE</scope>
</reference>
<evidence type="ECO:0000313" key="2">
    <source>
        <dbReference type="Proteomes" id="UP001054889"/>
    </source>
</evidence>
<accession>A0AAV5BMQ6</accession>
<comment type="caution">
    <text evidence="1">The sequence shown here is derived from an EMBL/GenBank/DDBJ whole genome shotgun (WGS) entry which is preliminary data.</text>
</comment>
<evidence type="ECO:0000313" key="1">
    <source>
        <dbReference type="EMBL" id="GJM87004.1"/>
    </source>
</evidence>
<protein>
    <submittedName>
        <fullName evidence="1">Uncharacterized protein</fullName>
    </submittedName>
</protein>
<gene>
    <name evidence="1" type="primary">ga02914</name>
    <name evidence="1" type="ORF">PR202_ga02914</name>
</gene>
<organism evidence="1 2">
    <name type="scientific">Eleusine coracana subsp. coracana</name>
    <dbReference type="NCBI Taxonomy" id="191504"/>
    <lineage>
        <taxon>Eukaryota</taxon>
        <taxon>Viridiplantae</taxon>
        <taxon>Streptophyta</taxon>
        <taxon>Embryophyta</taxon>
        <taxon>Tracheophyta</taxon>
        <taxon>Spermatophyta</taxon>
        <taxon>Magnoliopsida</taxon>
        <taxon>Liliopsida</taxon>
        <taxon>Poales</taxon>
        <taxon>Poaceae</taxon>
        <taxon>PACMAD clade</taxon>
        <taxon>Chloridoideae</taxon>
        <taxon>Cynodonteae</taxon>
        <taxon>Eleusininae</taxon>
        <taxon>Eleusine</taxon>
    </lineage>
</organism>
<dbReference type="EMBL" id="BQKI01000001">
    <property type="protein sequence ID" value="GJM87004.1"/>
    <property type="molecule type" value="Genomic_DNA"/>
</dbReference>
<dbReference type="AlphaFoldDB" id="A0AAV5BMQ6"/>
<reference evidence="1" key="1">
    <citation type="journal article" date="2018" name="DNA Res.">
        <title>Multiple hybrid de novo genome assembly of finger millet, an orphan allotetraploid crop.</title>
        <authorList>
            <person name="Hatakeyama M."/>
            <person name="Aluri S."/>
            <person name="Balachadran M.T."/>
            <person name="Sivarajan S.R."/>
            <person name="Patrignani A."/>
            <person name="Gruter S."/>
            <person name="Poveda L."/>
            <person name="Shimizu-Inatsugi R."/>
            <person name="Baeten J."/>
            <person name="Francoijs K.J."/>
            <person name="Nataraja K.N."/>
            <person name="Reddy Y.A.N."/>
            <person name="Phadnis S."/>
            <person name="Ravikumar R.L."/>
            <person name="Schlapbach R."/>
            <person name="Sreeman S.M."/>
            <person name="Shimizu K.K."/>
        </authorList>
    </citation>
    <scope>NUCLEOTIDE SEQUENCE</scope>
</reference>
<keyword evidence="2" id="KW-1185">Reference proteome</keyword>
<dbReference type="Proteomes" id="UP001054889">
    <property type="component" value="Unassembled WGS sequence"/>
</dbReference>
<sequence>MSPSELALITTALLADQLQQQQQMWQFHIAQQYQTSTARSKFLMAQQYQASTARSSMAQQHAPSLCPMSVLPPPMSMPPQMELLCAGTVSGQQLDTAQGALRFQHVTYDKNKIFC</sequence>
<name>A0AAV5BMQ6_ELECO</name>